<dbReference type="SUPFAM" id="SSF75304">
    <property type="entry name" value="Amidase signature (AS) enzymes"/>
    <property type="match status" value="1"/>
</dbReference>
<dbReference type="PATRIC" id="fig|1429438.4.peg.7879"/>
<comment type="caution">
    <text evidence="2">The sequence shown here is derived from an EMBL/GenBank/DDBJ whole genome shotgun (WGS) entry which is preliminary data.</text>
</comment>
<dbReference type="Proteomes" id="UP000019141">
    <property type="component" value="Unassembled WGS sequence"/>
</dbReference>
<dbReference type="PANTHER" id="PTHR11895">
    <property type="entry name" value="TRANSAMIDASE"/>
    <property type="match status" value="1"/>
</dbReference>
<accession>W4L4K5</accession>
<organism evidence="2 3">
    <name type="scientific">Entotheonella factor</name>
    <dbReference type="NCBI Taxonomy" id="1429438"/>
    <lineage>
        <taxon>Bacteria</taxon>
        <taxon>Pseudomonadati</taxon>
        <taxon>Nitrospinota/Tectimicrobiota group</taxon>
        <taxon>Candidatus Tectimicrobiota</taxon>
        <taxon>Candidatus Entotheonellia</taxon>
        <taxon>Candidatus Entotheonellales</taxon>
        <taxon>Candidatus Entotheonellaceae</taxon>
        <taxon>Candidatus Entotheonella</taxon>
    </lineage>
</organism>
<dbReference type="InterPro" id="IPR023631">
    <property type="entry name" value="Amidase_dom"/>
</dbReference>
<dbReference type="PANTHER" id="PTHR11895:SF151">
    <property type="entry name" value="GLUTAMYL-TRNA(GLN) AMIDOTRANSFERASE SUBUNIT A"/>
    <property type="match status" value="1"/>
</dbReference>
<dbReference type="InterPro" id="IPR036928">
    <property type="entry name" value="AS_sf"/>
</dbReference>
<reference evidence="2 3" key="1">
    <citation type="journal article" date="2014" name="Nature">
        <title>An environmental bacterial taxon with a large and distinct metabolic repertoire.</title>
        <authorList>
            <person name="Wilson M.C."/>
            <person name="Mori T."/>
            <person name="Ruckert C."/>
            <person name="Uria A.R."/>
            <person name="Helf M.J."/>
            <person name="Takada K."/>
            <person name="Gernert C."/>
            <person name="Steffens U.A."/>
            <person name="Heycke N."/>
            <person name="Schmitt S."/>
            <person name="Rinke C."/>
            <person name="Helfrich E.J."/>
            <person name="Brachmann A.O."/>
            <person name="Gurgui C."/>
            <person name="Wakimoto T."/>
            <person name="Kracht M."/>
            <person name="Crusemann M."/>
            <person name="Hentschel U."/>
            <person name="Abe I."/>
            <person name="Matsunaga S."/>
            <person name="Kalinowski J."/>
            <person name="Takeyama H."/>
            <person name="Piel J."/>
        </authorList>
    </citation>
    <scope>NUCLEOTIDE SEQUENCE [LARGE SCALE GENOMIC DNA]</scope>
    <source>
        <strain evidence="3">TSY1</strain>
    </source>
</reference>
<dbReference type="HOGENOM" id="CLU_009600_0_0_7"/>
<gene>
    <name evidence="2" type="ORF">ETSY1_42145</name>
</gene>
<evidence type="ECO:0000313" key="3">
    <source>
        <dbReference type="Proteomes" id="UP000019141"/>
    </source>
</evidence>
<evidence type="ECO:0000259" key="1">
    <source>
        <dbReference type="Pfam" id="PF01425"/>
    </source>
</evidence>
<name>W4L4K5_ENTF1</name>
<evidence type="ECO:0000313" key="2">
    <source>
        <dbReference type="EMBL" id="ETW92789.1"/>
    </source>
</evidence>
<dbReference type="Pfam" id="PF01425">
    <property type="entry name" value="Amidase"/>
    <property type="match status" value="1"/>
</dbReference>
<sequence length="472" mass="49661">MTTAASVSHESYDPREFKALTFHDITPRFRDGSDTPRAYLERCLETIASREPEIQAFVALNEAGAREAADASTARWQAGQPLSAIDGLPIGIKDLLETKDMPTQMGCEAYSDHFPKRDNAAVWALRQAGAVIVGKTVTAELGGSHPGPTRNPFDLARTPGGSSSGSAAAVAAHMLPAAIGTQVGGSIIRPAGFCGNIALKPSQGGINRGERQATSMSTHGVHAGCMEDMWQVAIEIAQRAGGDRGYPGLMGPPTPPAAMKPERLIILETEGWAGLDAASKSGFETLLEAIQRAGITLLRRHEHAGVEALEQAIGNAGAVCSAITGWENRWAQRNLVDEHPDGVSERAKANLAKAEAMSPEDYRAALLARETAQLCHAKLASLADAIITLSCPGPAPLWPGDMPGQPLLPRPTGDAIFNYPSSMLFAPCVTMPLMSVGGMPVGVQVMGQPGHDARVTALASWLLGAITPVVVR</sequence>
<dbReference type="InterPro" id="IPR000120">
    <property type="entry name" value="Amidase"/>
</dbReference>
<keyword evidence="3" id="KW-1185">Reference proteome</keyword>
<feature type="domain" description="Amidase" evidence="1">
    <location>
        <begin position="40"/>
        <end position="455"/>
    </location>
</feature>
<proteinExistence type="predicted"/>
<dbReference type="EMBL" id="AZHW01001376">
    <property type="protein sequence ID" value="ETW92789.1"/>
    <property type="molecule type" value="Genomic_DNA"/>
</dbReference>
<protein>
    <submittedName>
        <fullName evidence="2">Amidase</fullName>
    </submittedName>
</protein>
<dbReference type="Gene3D" id="3.90.1300.10">
    <property type="entry name" value="Amidase signature (AS) domain"/>
    <property type="match status" value="1"/>
</dbReference>
<dbReference type="AlphaFoldDB" id="W4L4K5"/>
<dbReference type="GO" id="GO:0003824">
    <property type="term" value="F:catalytic activity"/>
    <property type="evidence" value="ECO:0007669"/>
    <property type="project" value="InterPro"/>
</dbReference>